<dbReference type="GO" id="GO:0046103">
    <property type="term" value="P:inosine biosynthetic process"/>
    <property type="evidence" value="ECO:0007669"/>
    <property type="project" value="TreeGrafter"/>
</dbReference>
<dbReference type="InterPro" id="IPR032466">
    <property type="entry name" value="Metal_Hydrolase"/>
</dbReference>
<dbReference type="Pfam" id="PF00962">
    <property type="entry name" value="A_deaminase"/>
    <property type="match status" value="1"/>
</dbReference>
<dbReference type="GO" id="GO:0043103">
    <property type="term" value="P:hypoxanthine salvage"/>
    <property type="evidence" value="ECO:0007669"/>
    <property type="project" value="TreeGrafter"/>
</dbReference>
<dbReference type="GO" id="GO:0046872">
    <property type="term" value="F:metal ion binding"/>
    <property type="evidence" value="ECO:0007669"/>
    <property type="project" value="UniProtKB-KW"/>
</dbReference>
<dbReference type="AlphaFoldDB" id="A0AAW2HYP1"/>
<dbReference type="GO" id="GO:0009897">
    <property type="term" value="C:external side of plasma membrane"/>
    <property type="evidence" value="ECO:0007669"/>
    <property type="project" value="TreeGrafter"/>
</dbReference>
<evidence type="ECO:0000313" key="8">
    <source>
        <dbReference type="EMBL" id="KAL0275157.1"/>
    </source>
</evidence>
<feature type="domain" description="Adenosine deaminase" evidence="7">
    <location>
        <begin position="12"/>
        <end position="346"/>
    </location>
</feature>
<evidence type="ECO:0000256" key="1">
    <source>
        <dbReference type="ARBA" id="ARBA00001947"/>
    </source>
</evidence>
<name>A0AAW2HYP1_9NEOP</name>
<evidence type="ECO:0000256" key="6">
    <source>
        <dbReference type="ARBA" id="ARBA00022833"/>
    </source>
</evidence>
<dbReference type="GO" id="GO:0060169">
    <property type="term" value="P:negative regulation of adenosine receptor signaling pathway"/>
    <property type="evidence" value="ECO:0007669"/>
    <property type="project" value="TreeGrafter"/>
</dbReference>
<dbReference type="InterPro" id="IPR001365">
    <property type="entry name" value="A_deaminase_dom"/>
</dbReference>
<sequence>MSDGITNIPKTRVELHVHLDGSVRHETIWELMKQKNLQLPGNGTFEDLKKALVVRDPVDLAHFLAPFGIYLPALQDDFKAIERIAYEFCEDKANQHVMYMEARYSPHAFLTPKNMNMDNLGEVIASVHRGFQRGERDFGMKVRTILCTLIGNDTAEEVLKLCQLHNQKGIVGIDTAGLSSDTNKKDEVPLNSSEQKAFQEAAKLGIHRTVHAGERGPAEMVRRAVELYQAERIGHGYRVLEDPNIYKNCQNKKIHFECCPWSSFLTGSVPLGVKKHPIAVFADDGVNFSLNTDDTTITGYELTDDYDLARKWSFTEGNIVKTNLNAARSAFLPKDEKDLLIKSLKKNLGFDD</sequence>
<dbReference type="Gene3D" id="3.20.20.140">
    <property type="entry name" value="Metal-dependent hydrolases"/>
    <property type="match status" value="1"/>
</dbReference>
<protein>
    <recommendedName>
        <fullName evidence="3">adenosine deaminase</fullName>
        <ecNumber evidence="3">3.5.4.4</ecNumber>
    </recommendedName>
</protein>
<evidence type="ECO:0000256" key="2">
    <source>
        <dbReference type="ARBA" id="ARBA00006676"/>
    </source>
</evidence>
<keyword evidence="5" id="KW-0378">Hydrolase</keyword>
<evidence type="ECO:0000256" key="5">
    <source>
        <dbReference type="ARBA" id="ARBA00022801"/>
    </source>
</evidence>
<dbReference type="GO" id="GO:0006154">
    <property type="term" value="P:adenosine catabolic process"/>
    <property type="evidence" value="ECO:0007669"/>
    <property type="project" value="TreeGrafter"/>
</dbReference>
<dbReference type="GO" id="GO:0004000">
    <property type="term" value="F:adenosine deaminase activity"/>
    <property type="evidence" value="ECO:0007669"/>
    <property type="project" value="UniProtKB-ARBA"/>
</dbReference>
<evidence type="ECO:0000259" key="7">
    <source>
        <dbReference type="Pfam" id="PF00962"/>
    </source>
</evidence>
<keyword evidence="4" id="KW-0479">Metal-binding</keyword>
<dbReference type="GO" id="GO:0005829">
    <property type="term" value="C:cytosol"/>
    <property type="evidence" value="ECO:0007669"/>
    <property type="project" value="TreeGrafter"/>
</dbReference>
<evidence type="ECO:0000256" key="3">
    <source>
        <dbReference type="ARBA" id="ARBA00012784"/>
    </source>
</evidence>
<evidence type="ECO:0000256" key="4">
    <source>
        <dbReference type="ARBA" id="ARBA00022723"/>
    </source>
</evidence>
<dbReference type="NCBIfam" id="TIGR01430">
    <property type="entry name" value="aden_deam"/>
    <property type="match status" value="1"/>
</dbReference>
<reference evidence="8" key="1">
    <citation type="journal article" date="2024" name="Gigascience">
        <title>Chromosome-level genome of the poultry shaft louse Menopon gallinae provides insight into the host-switching and adaptive evolution of parasitic lice.</title>
        <authorList>
            <person name="Xu Y."/>
            <person name="Ma L."/>
            <person name="Liu S."/>
            <person name="Liang Y."/>
            <person name="Liu Q."/>
            <person name="He Z."/>
            <person name="Tian L."/>
            <person name="Duan Y."/>
            <person name="Cai W."/>
            <person name="Li H."/>
            <person name="Song F."/>
        </authorList>
    </citation>
    <scope>NUCLEOTIDE SEQUENCE</scope>
    <source>
        <strain evidence="8">Cailab_2023a</strain>
    </source>
</reference>
<accession>A0AAW2HYP1</accession>
<comment type="cofactor">
    <cofactor evidence="1">
        <name>Zn(2+)</name>
        <dbReference type="ChEBI" id="CHEBI:29105"/>
    </cofactor>
</comment>
<keyword evidence="6" id="KW-0862">Zinc</keyword>
<organism evidence="8">
    <name type="scientific">Menopon gallinae</name>
    <name type="common">poultry shaft louse</name>
    <dbReference type="NCBI Taxonomy" id="328185"/>
    <lineage>
        <taxon>Eukaryota</taxon>
        <taxon>Metazoa</taxon>
        <taxon>Ecdysozoa</taxon>
        <taxon>Arthropoda</taxon>
        <taxon>Hexapoda</taxon>
        <taxon>Insecta</taxon>
        <taxon>Pterygota</taxon>
        <taxon>Neoptera</taxon>
        <taxon>Paraneoptera</taxon>
        <taxon>Psocodea</taxon>
        <taxon>Troctomorpha</taxon>
        <taxon>Phthiraptera</taxon>
        <taxon>Amblycera</taxon>
        <taxon>Menoponidae</taxon>
        <taxon>Menopon</taxon>
    </lineage>
</organism>
<dbReference type="EC" id="3.5.4.4" evidence="3"/>
<gene>
    <name evidence="8" type="ORF">PYX00_003107</name>
</gene>
<dbReference type="InterPro" id="IPR006330">
    <property type="entry name" value="Ado/ade_deaminase"/>
</dbReference>
<dbReference type="PANTHER" id="PTHR11409">
    <property type="entry name" value="ADENOSINE DEAMINASE"/>
    <property type="match status" value="1"/>
</dbReference>
<dbReference type="SUPFAM" id="SSF51556">
    <property type="entry name" value="Metallo-dependent hydrolases"/>
    <property type="match status" value="1"/>
</dbReference>
<proteinExistence type="inferred from homology"/>
<dbReference type="EMBL" id="JARGDH010000002">
    <property type="protein sequence ID" value="KAL0275157.1"/>
    <property type="molecule type" value="Genomic_DNA"/>
</dbReference>
<dbReference type="PANTHER" id="PTHR11409:SF43">
    <property type="entry name" value="ADENOSINE DEAMINASE"/>
    <property type="match status" value="1"/>
</dbReference>
<comment type="caution">
    <text evidence="8">The sequence shown here is derived from an EMBL/GenBank/DDBJ whole genome shotgun (WGS) entry which is preliminary data.</text>
</comment>
<comment type="similarity">
    <text evidence="2">Belongs to the metallo-dependent hydrolases superfamily. Adenosine and AMP deaminases family.</text>
</comment>